<dbReference type="PANTHER" id="PTHR47354:SF8">
    <property type="entry name" value="1,2-PHENYLACETYL-COA EPOXIDASE, SUBUNIT E"/>
    <property type="match status" value="1"/>
</dbReference>
<evidence type="ECO:0000313" key="15">
    <source>
        <dbReference type="EMBL" id="MEJ5048169.1"/>
    </source>
</evidence>
<keyword evidence="12 13" id="KW-0472">Membrane</keyword>
<evidence type="ECO:0000256" key="5">
    <source>
        <dbReference type="ARBA" id="ARBA00022714"/>
    </source>
</evidence>
<accession>A0ABU8PZI4</accession>
<evidence type="ECO:0000256" key="7">
    <source>
        <dbReference type="ARBA" id="ARBA00022827"/>
    </source>
</evidence>
<dbReference type="Proteomes" id="UP001362100">
    <property type="component" value="Unassembled WGS sequence"/>
</dbReference>
<dbReference type="PANTHER" id="PTHR47354">
    <property type="entry name" value="NADH OXIDOREDUCTASE HCR"/>
    <property type="match status" value="1"/>
</dbReference>
<reference evidence="15 16" key="1">
    <citation type="submission" date="2023-12" db="EMBL/GenBank/DDBJ databases">
        <title>Gut-associated functions are favored during microbiome assembly across C. elegans life.</title>
        <authorList>
            <person name="Zimmermann J."/>
        </authorList>
    </citation>
    <scope>NUCLEOTIDE SEQUENCE [LARGE SCALE GENOMIC DNA]</scope>
    <source>
        <strain evidence="15 16">BIGb0393</strain>
    </source>
</reference>
<evidence type="ECO:0000256" key="6">
    <source>
        <dbReference type="ARBA" id="ARBA00022723"/>
    </source>
</evidence>
<dbReference type="Pfam" id="PF01794">
    <property type="entry name" value="Ferric_reduct"/>
    <property type="match status" value="1"/>
</dbReference>
<evidence type="ECO:0000256" key="11">
    <source>
        <dbReference type="ARBA" id="ARBA00023014"/>
    </source>
</evidence>
<keyword evidence="8 13" id="KW-1133">Transmembrane helix</keyword>
<feature type="transmembrane region" description="Helical" evidence="13">
    <location>
        <begin position="159"/>
        <end position="179"/>
    </location>
</feature>
<dbReference type="SUPFAM" id="SSF52343">
    <property type="entry name" value="Ferredoxin reductase-like, C-terminal NADP-linked domain"/>
    <property type="match status" value="1"/>
</dbReference>
<dbReference type="Gene3D" id="2.40.30.10">
    <property type="entry name" value="Translation factors"/>
    <property type="match status" value="1"/>
</dbReference>
<feature type="transmembrane region" description="Helical" evidence="13">
    <location>
        <begin position="131"/>
        <end position="152"/>
    </location>
</feature>
<dbReference type="Gene3D" id="3.40.50.80">
    <property type="entry name" value="Nucleotide-binding domain of ferredoxin-NADP reductase (FNR) module"/>
    <property type="match status" value="1"/>
</dbReference>
<keyword evidence="3" id="KW-0285">Flavoprotein</keyword>
<dbReference type="InterPro" id="IPR039261">
    <property type="entry name" value="FNR_nucleotide-bd"/>
</dbReference>
<keyword evidence="9" id="KW-0560">Oxidoreductase</keyword>
<feature type="transmembrane region" description="Helical" evidence="13">
    <location>
        <begin position="41"/>
        <end position="59"/>
    </location>
</feature>
<keyword evidence="5" id="KW-0001">2Fe-2S</keyword>
<dbReference type="PRINTS" id="PR00410">
    <property type="entry name" value="PHEHYDRXLASE"/>
</dbReference>
<comment type="cofactor">
    <cofactor evidence="1">
        <name>FAD</name>
        <dbReference type="ChEBI" id="CHEBI:57692"/>
    </cofactor>
</comment>
<proteinExistence type="predicted"/>
<evidence type="ECO:0000256" key="8">
    <source>
        <dbReference type="ARBA" id="ARBA00022989"/>
    </source>
</evidence>
<protein>
    <submittedName>
        <fullName evidence="15">Ferric reductase-like transmembrane domain-containing protein</fullName>
    </submittedName>
</protein>
<evidence type="ECO:0000256" key="4">
    <source>
        <dbReference type="ARBA" id="ARBA00022692"/>
    </source>
</evidence>
<evidence type="ECO:0000259" key="14">
    <source>
        <dbReference type="PROSITE" id="PS51384"/>
    </source>
</evidence>
<evidence type="ECO:0000256" key="9">
    <source>
        <dbReference type="ARBA" id="ARBA00023002"/>
    </source>
</evidence>
<dbReference type="PROSITE" id="PS51384">
    <property type="entry name" value="FAD_FR"/>
    <property type="match status" value="1"/>
</dbReference>
<dbReference type="SUPFAM" id="SSF63380">
    <property type="entry name" value="Riboflavin synthase domain-like"/>
    <property type="match status" value="1"/>
</dbReference>
<keyword evidence="4 13" id="KW-0812">Transmembrane</keyword>
<dbReference type="Pfam" id="PF08022">
    <property type="entry name" value="FAD_binding_8"/>
    <property type="match status" value="1"/>
</dbReference>
<keyword evidence="16" id="KW-1185">Reference proteome</keyword>
<keyword evidence="7" id="KW-0274">FAD</keyword>
<comment type="subcellular location">
    <subcellularLocation>
        <location evidence="2">Membrane</location>
        <topology evidence="2">Multi-pass membrane protein</topology>
    </subcellularLocation>
</comment>
<comment type="caution">
    <text evidence="15">The sequence shown here is derived from an EMBL/GenBank/DDBJ whole genome shotgun (WGS) entry which is preliminary data.</text>
</comment>
<evidence type="ECO:0000256" key="1">
    <source>
        <dbReference type="ARBA" id="ARBA00001974"/>
    </source>
</evidence>
<evidence type="ECO:0000256" key="2">
    <source>
        <dbReference type="ARBA" id="ARBA00004141"/>
    </source>
</evidence>
<feature type="domain" description="FAD-binding FR-type" evidence="14">
    <location>
        <begin position="218"/>
        <end position="315"/>
    </location>
</feature>
<evidence type="ECO:0000256" key="3">
    <source>
        <dbReference type="ARBA" id="ARBA00022630"/>
    </source>
</evidence>
<dbReference type="InterPro" id="IPR017927">
    <property type="entry name" value="FAD-bd_FR_type"/>
</dbReference>
<feature type="transmembrane region" description="Helical" evidence="13">
    <location>
        <begin position="191"/>
        <end position="212"/>
    </location>
</feature>
<dbReference type="InterPro" id="IPR013112">
    <property type="entry name" value="FAD-bd_8"/>
</dbReference>
<dbReference type="InterPro" id="IPR013130">
    <property type="entry name" value="Fe3_Rdtase_TM_dom"/>
</dbReference>
<dbReference type="RefSeq" id="WP_180824259.1">
    <property type="nucleotide sequence ID" value="NZ_JACAWY010000002.1"/>
</dbReference>
<name>A0ABU8PZI4_9GAMM</name>
<dbReference type="InterPro" id="IPR017938">
    <property type="entry name" value="Riboflavin_synthase-like_b-brl"/>
</dbReference>
<keyword evidence="11" id="KW-0411">Iron-sulfur</keyword>
<keyword evidence="6" id="KW-0479">Metal-binding</keyword>
<evidence type="ECO:0000256" key="12">
    <source>
        <dbReference type="ARBA" id="ARBA00023136"/>
    </source>
</evidence>
<evidence type="ECO:0000256" key="13">
    <source>
        <dbReference type="SAM" id="Phobius"/>
    </source>
</evidence>
<evidence type="ECO:0000313" key="16">
    <source>
        <dbReference type="Proteomes" id="UP001362100"/>
    </source>
</evidence>
<keyword evidence="10" id="KW-0408">Iron</keyword>
<evidence type="ECO:0000256" key="10">
    <source>
        <dbReference type="ARBA" id="ARBA00023004"/>
    </source>
</evidence>
<sequence>MKKIKHLYLSIFIVALLTYLLSAEYANINANALLWSLRQNTVFLAGVLAWFGMSFTIILSIRHPLLSRWCGGLDKAYKLHKWCAISSVVFALIHWLAEKVPHWLVDAGVVTHPGELGHIVMTSWQESLLEFGLILAEYGLYILIALSLVSVTKKIPYHIFYYLHKAFPVVYIACAYHVMTSLFKTEWWQTPAAYLLALVTLVAVGCALISLFQRTGRRYSAQGEILQVVAAPQDIVEVKLRNPANIAMLPGQFAFVQFEHSTERHPFTLSDINPQQQSLTLSIKKLGDYTRQLAHHLQPGQRVNMEGPYGDFTFKATGHQQLWVAGGIGITPFMAKLKDAARRGEKLSGVELWYFTRPESGISYPDSLPALCQQTEVVLHYFTANAIQTLEQRVSAIKDNLHSAALDIWFCGPEGLKKTLIQAVNQHEINLKDFHADCFSWR</sequence>
<dbReference type="CDD" id="cd06198">
    <property type="entry name" value="FNR_like_3"/>
    <property type="match status" value="1"/>
</dbReference>
<dbReference type="EMBL" id="JBBGZW010000002">
    <property type="protein sequence ID" value="MEJ5048169.1"/>
    <property type="molecule type" value="Genomic_DNA"/>
</dbReference>
<feature type="transmembrane region" description="Helical" evidence="13">
    <location>
        <begin position="79"/>
        <end position="97"/>
    </location>
</feature>
<dbReference type="InterPro" id="IPR050415">
    <property type="entry name" value="MRET"/>
</dbReference>
<organism evidence="15 16">
    <name type="scientific">Pantoea nemavictus</name>
    <dbReference type="NCBI Taxonomy" id="2726955"/>
    <lineage>
        <taxon>Bacteria</taxon>
        <taxon>Pseudomonadati</taxon>
        <taxon>Pseudomonadota</taxon>
        <taxon>Gammaproteobacteria</taxon>
        <taxon>Enterobacterales</taxon>
        <taxon>Erwiniaceae</taxon>
        <taxon>Pantoea</taxon>
    </lineage>
</organism>
<gene>
    <name evidence="15" type="ORF">WH298_23505</name>
</gene>